<keyword evidence="4" id="KW-1185">Reference proteome</keyword>
<evidence type="ECO:0000313" key="3">
    <source>
        <dbReference type="EMBL" id="SFB49296.1"/>
    </source>
</evidence>
<dbReference type="CDD" id="cd00397">
    <property type="entry name" value="DNA_BRE_C"/>
    <property type="match status" value="1"/>
</dbReference>
<dbReference type="Gene3D" id="1.10.443.10">
    <property type="entry name" value="Intergrase catalytic core"/>
    <property type="match status" value="1"/>
</dbReference>
<reference evidence="4" key="1">
    <citation type="submission" date="2016-10" db="EMBL/GenBank/DDBJ databases">
        <authorList>
            <person name="Varghese N."/>
            <person name="Submissions S."/>
        </authorList>
    </citation>
    <scope>NUCLEOTIDE SEQUENCE [LARGE SCALE GENOMIC DNA]</scope>
    <source>
        <strain evidence="4">CGMCC 4.3568</strain>
    </source>
</reference>
<organism evidence="3 4">
    <name type="scientific">Amycolatopsis marina</name>
    <dbReference type="NCBI Taxonomy" id="490629"/>
    <lineage>
        <taxon>Bacteria</taxon>
        <taxon>Bacillati</taxon>
        <taxon>Actinomycetota</taxon>
        <taxon>Actinomycetes</taxon>
        <taxon>Pseudonocardiales</taxon>
        <taxon>Pseudonocardiaceae</taxon>
        <taxon>Amycolatopsis</taxon>
    </lineage>
</organism>
<proteinExistence type="predicted"/>
<gene>
    <name evidence="3" type="ORF">SAMN05216266_11412</name>
</gene>
<dbReference type="InterPro" id="IPR002104">
    <property type="entry name" value="Integrase_catalytic"/>
</dbReference>
<dbReference type="OrthoDB" id="3522542at2"/>
<dbReference type="RefSeq" id="WP_091675162.1">
    <property type="nucleotide sequence ID" value="NZ_FOKG01000014.1"/>
</dbReference>
<keyword evidence="1" id="KW-0233">DNA recombination</keyword>
<dbReference type="GO" id="GO:0015074">
    <property type="term" value="P:DNA integration"/>
    <property type="evidence" value="ECO:0007669"/>
    <property type="project" value="InterPro"/>
</dbReference>
<dbReference type="AlphaFoldDB" id="A0A1I1BI37"/>
<evidence type="ECO:0000313" key="4">
    <source>
        <dbReference type="Proteomes" id="UP000243799"/>
    </source>
</evidence>
<name>A0A1I1BI37_9PSEU</name>
<accession>A0A1I1BI37</accession>
<dbReference type="Pfam" id="PF00589">
    <property type="entry name" value="Phage_integrase"/>
    <property type="match status" value="1"/>
</dbReference>
<dbReference type="GO" id="GO:0006310">
    <property type="term" value="P:DNA recombination"/>
    <property type="evidence" value="ECO:0007669"/>
    <property type="project" value="UniProtKB-KW"/>
</dbReference>
<sequence>MPADRVVATLSGVPGWSDASAKEQAARQRGTSRVLQWLLTYPGDGWQDRWLAANADAGTEWFDTLVAADHRAPLTARNEVTRGVNWLLLSRAILPSYRFLAQYHSQTLLDRVQEIRRPDLFAQARKSTTTYPHLTGRRLVAGLRVLCKIVLHTGRDLDQLGADDVFEYRAWFMRNTGRFAGGTHEAWDLLRALDILRTDLSLRDTLRTGQRSPAELVDRYPIACRPVRDVLVRYLDERSAGLDHKSLITLSYYLAAVFWADVEQHHPGIDTLRLPPEVAEAWRGRVRFCVTRRGHQRPRRDHLGVMTRVRTLYLDIQEWATEDPAAWAAWAAPSPVRASDLKGMGKAQKKTTAAMHQRVRERLPQLPMLVDYAERHHKDQADLLDVARATPVGETFVRNGVRYRRVAYKTTSPTNSDVGSSTLPVENTATGERIDVLRGEDEAFWAWGIIETLRHTGVRLEELLEVTHLALVSYRLPDTGEVVPLLQIVPSKSNEERLLLVSPELASVLATIVTRLRAHNGNTIPLVARYDPHERTIGPPLPHLFQRTLAGKSKVISTGTVYKLLADTLTRSGICDAAGQSMNFSPHDFRRLFTTDAVTGGLPVHIVARLLGHKNINTTQAYLAVFQEELVKTYRSFLANRRALRPHEEYREPTDEEWTEFQRHFQLRKLELGECGRPYGSSCQHEHSCIRCPMLRVDPRQRGRLVEIIHNLKERIAEATMNRWLGEAQGLQVSLAEATKKLVSLDRRLERNRAGHGKDTVGLGMPVIGIPC</sequence>
<dbReference type="Proteomes" id="UP000243799">
    <property type="component" value="Unassembled WGS sequence"/>
</dbReference>
<feature type="domain" description="Tyr recombinase" evidence="2">
    <location>
        <begin position="422"/>
        <end position="635"/>
    </location>
</feature>
<dbReference type="InterPro" id="IPR011010">
    <property type="entry name" value="DNA_brk_join_enz"/>
</dbReference>
<evidence type="ECO:0000259" key="2">
    <source>
        <dbReference type="PROSITE" id="PS51898"/>
    </source>
</evidence>
<protein>
    <submittedName>
        <fullName evidence="3">Phage integrase family protein</fullName>
    </submittedName>
</protein>
<dbReference type="STRING" id="490629.SAMN05216266_11412"/>
<dbReference type="EMBL" id="FOKG01000014">
    <property type="protein sequence ID" value="SFB49296.1"/>
    <property type="molecule type" value="Genomic_DNA"/>
</dbReference>
<dbReference type="InterPro" id="IPR013762">
    <property type="entry name" value="Integrase-like_cat_sf"/>
</dbReference>
<evidence type="ECO:0000256" key="1">
    <source>
        <dbReference type="ARBA" id="ARBA00023172"/>
    </source>
</evidence>
<dbReference type="SUPFAM" id="SSF56349">
    <property type="entry name" value="DNA breaking-rejoining enzymes"/>
    <property type="match status" value="1"/>
</dbReference>
<dbReference type="PROSITE" id="PS51898">
    <property type="entry name" value="TYR_RECOMBINASE"/>
    <property type="match status" value="1"/>
</dbReference>
<dbReference type="GO" id="GO:0003677">
    <property type="term" value="F:DNA binding"/>
    <property type="evidence" value="ECO:0007669"/>
    <property type="project" value="InterPro"/>
</dbReference>